<keyword evidence="2" id="KW-0732">Signal</keyword>
<accession>A0A7Y9R2H5</accession>
<comment type="similarity">
    <text evidence="1">Belongs to the leucine-binding protein family.</text>
</comment>
<keyword evidence="5" id="KW-1185">Reference proteome</keyword>
<evidence type="ECO:0000313" key="4">
    <source>
        <dbReference type="EMBL" id="NYG34996.1"/>
    </source>
</evidence>
<dbReference type="InterPro" id="IPR028081">
    <property type="entry name" value="Leu-bd"/>
</dbReference>
<name>A0A7Y9R2H5_9BURK</name>
<comment type="caution">
    <text evidence="4">The sequence shown here is derived from an EMBL/GenBank/DDBJ whole genome shotgun (WGS) entry which is preliminary data.</text>
</comment>
<dbReference type="PANTHER" id="PTHR30483:SF6">
    <property type="entry name" value="PERIPLASMIC BINDING PROTEIN OF ABC TRANSPORTER FOR NATURAL AMINO ACIDS"/>
    <property type="match status" value="1"/>
</dbReference>
<dbReference type="InterPro" id="IPR051010">
    <property type="entry name" value="BCAA_transport"/>
</dbReference>
<sequence length="435" mass="47116">MSQNILHTADAATETLSTARRQVLRGLGAAATAASLPTLALAQNKTIRIGYISPLTGPLAPFGETDKYTVAKIQELLKDGLTIHGTKYAVEVLVRDSQSNPNKAAELAGNLILNEKIHLMLPASTTDAINPVSDQCELNGVPCLSSQAPWQSFVFPRGGSVEKPFKWTYHFFWGLEDVLTGFTGMWNSVQTNRKVGMLFPRNADGEAWGNKEWGLPPAVTKAGFQTVIPSSFQPLTNDFSAQISEYKKAGVDIIGGISYPADLKTFITQCRQQQFKPKVVTVAAALLFPSGIEAMGALGFGMSTEVWWTPAFPFKSSLTGQTSAKLAEDWEAATSKQWTQPLGYAHALWEVALDVLKRAKDPTSREAIRQAITETNLTTVAGPVNFTGGGPTPNISKTPVLGGQWVKGKKHKYDLRIVDNSASKLITPEGKLQLI</sequence>
<dbReference type="AlphaFoldDB" id="A0A7Y9R2H5"/>
<evidence type="ECO:0000256" key="1">
    <source>
        <dbReference type="ARBA" id="ARBA00010062"/>
    </source>
</evidence>
<dbReference type="PANTHER" id="PTHR30483">
    <property type="entry name" value="LEUCINE-SPECIFIC-BINDING PROTEIN"/>
    <property type="match status" value="1"/>
</dbReference>
<dbReference type="RefSeq" id="WP_179635564.1">
    <property type="nucleotide sequence ID" value="NZ_CAXYYM010000041.1"/>
</dbReference>
<dbReference type="EMBL" id="JACCFH010000001">
    <property type="protein sequence ID" value="NYG34996.1"/>
    <property type="molecule type" value="Genomic_DNA"/>
</dbReference>
<organism evidence="4 5">
    <name type="scientific">Sphaerotilus montanus</name>
    <dbReference type="NCBI Taxonomy" id="522889"/>
    <lineage>
        <taxon>Bacteria</taxon>
        <taxon>Pseudomonadati</taxon>
        <taxon>Pseudomonadota</taxon>
        <taxon>Betaproteobacteria</taxon>
        <taxon>Burkholderiales</taxon>
        <taxon>Sphaerotilaceae</taxon>
        <taxon>Sphaerotilus</taxon>
    </lineage>
</organism>
<dbReference type="Gene3D" id="3.40.50.2300">
    <property type="match status" value="2"/>
</dbReference>
<dbReference type="Proteomes" id="UP000518288">
    <property type="component" value="Unassembled WGS sequence"/>
</dbReference>
<gene>
    <name evidence="4" type="ORF">BDD16_003982</name>
</gene>
<dbReference type="SUPFAM" id="SSF53822">
    <property type="entry name" value="Periplasmic binding protein-like I"/>
    <property type="match status" value="1"/>
</dbReference>
<dbReference type="CDD" id="cd06337">
    <property type="entry name" value="PBP1_ABC_ligand_binding-like"/>
    <property type="match status" value="1"/>
</dbReference>
<dbReference type="InterPro" id="IPR006311">
    <property type="entry name" value="TAT_signal"/>
</dbReference>
<evidence type="ECO:0000256" key="2">
    <source>
        <dbReference type="ARBA" id="ARBA00022729"/>
    </source>
</evidence>
<dbReference type="InterPro" id="IPR028082">
    <property type="entry name" value="Peripla_BP_I"/>
</dbReference>
<reference evidence="4 5" key="1">
    <citation type="submission" date="2020-07" db="EMBL/GenBank/DDBJ databases">
        <title>Genomic Encyclopedia of Archaeal and Bacterial Type Strains, Phase II (KMG-II): from individual species to whole genera.</title>
        <authorList>
            <person name="Goeker M."/>
        </authorList>
    </citation>
    <scope>NUCLEOTIDE SEQUENCE [LARGE SCALE GENOMIC DNA]</scope>
    <source>
        <strain evidence="4 5">DSM 21226</strain>
    </source>
</reference>
<dbReference type="Pfam" id="PF13458">
    <property type="entry name" value="Peripla_BP_6"/>
    <property type="match status" value="1"/>
</dbReference>
<dbReference type="PROSITE" id="PS51318">
    <property type="entry name" value="TAT"/>
    <property type="match status" value="1"/>
</dbReference>
<protein>
    <submittedName>
        <fullName evidence="4">Branched-chain amino acid transport system substrate-binding protein</fullName>
    </submittedName>
</protein>
<evidence type="ECO:0000313" key="5">
    <source>
        <dbReference type="Proteomes" id="UP000518288"/>
    </source>
</evidence>
<feature type="domain" description="Leucine-binding protein" evidence="3">
    <location>
        <begin position="46"/>
        <end position="388"/>
    </location>
</feature>
<proteinExistence type="inferred from homology"/>
<evidence type="ECO:0000259" key="3">
    <source>
        <dbReference type="Pfam" id="PF13458"/>
    </source>
</evidence>